<dbReference type="Gene3D" id="1.10.3720.10">
    <property type="entry name" value="MetI-like"/>
    <property type="match status" value="1"/>
</dbReference>
<comment type="subcellular location">
    <subcellularLocation>
        <location evidence="1">Membrane</location>
        <topology evidence="1">Multi-pass membrane protein</topology>
    </subcellularLocation>
</comment>
<evidence type="ECO:0000256" key="2">
    <source>
        <dbReference type="ARBA" id="ARBA00022692"/>
    </source>
</evidence>
<evidence type="ECO:0000256" key="4">
    <source>
        <dbReference type="ARBA" id="ARBA00023136"/>
    </source>
</evidence>
<dbReference type="SUPFAM" id="SSF161098">
    <property type="entry name" value="MetI-like"/>
    <property type="match status" value="1"/>
</dbReference>
<protein>
    <recommendedName>
        <fullName evidence="6">ABC transmembrane type-1 domain-containing protein</fullName>
    </recommendedName>
</protein>
<proteinExistence type="predicted"/>
<organism evidence="7">
    <name type="scientific">bioreactor metagenome</name>
    <dbReference type="NCBI Taxonomy" id="1076179"/>
    <lineage>
        <taxon>unclassified sequences</taxon>
        <taxon>metagenomes</taxon>
        <taxon>ecological metagenomes</taxon>
    </lineage>
</organism>
<dbReference type="PANTHER" id="PTHR43470:SF3">
    <property type="entry name" value="PHOSPHATE TRANSPORT SYSTEM PERMEASE PROTEIN PSTA-RELATED"/>
    <property type="match status" value="1"/>
</dbReference>
<gene>
    <name evidence="7" type="ORF">SDC9_147845</name>
</gene>
<dbReference type="Pfam" id="PF00528">
    <property type="entry name" value="BPD_transp_1"/>
    <property type="match status" value="1"/>
</dbReference>
<feature type="transmembrane region" description="Helical" evidence="5">
    <location>
        <begin position="12"/>
        <end position="34"/>
    </location>
</feature>
<name>A0A645EHM3_9ZZZZ</name>
<dbReference type="PANTHER" id="PTHR43470">
    <property type="entry name" value="PHOSPHATE TRANSPORT SYSTEM PERMEASE PROTEIN PSTA-RELATED"/>
    <property type="match status" value="1"/>
</dbReference>
<dbReference type="GO" id="GO:0055085">
    <property type="term" value="P:transmembrane transport"/>
    <property type="evidence" value="ECO:0007669"/>
    <property type="project" value="InterPro"/>
</dbReference>
<evidence type="ECO:0000256" key="1">
    <source>
        <dbReference type="ARBA" id="ARBA00004141"/>
    </source>
</evidence>
<dbReference type="AlphaFoldDB" id="A0A645EHM3"/>
<sequence length="101" mass="10725">MIRTVILPSAMPGIITGVILAIGRIVGESAALIFTSGISTTMPKNFFGHIMESGATLTIQLFTSAAKGDNDVAFGIAAVLVFIVLAINLLTNRMNNRLKKY</sequence>
<feature type="transmembrane region" description="Helical" evidence="5">
    <location>
        <begin position="72"/>
        <end position="91"/>
    </location>
</feature>
<evidence type="ECO:0000256" key="3">
    <source>
        <dbReference type="ARBA" id="ARBA00022989"/>
    </source>
</evidence>
<dbReference type="EMBL" id="VSSQ01046685">
    <property type="protein sequence ID" value="MPN00649.1"/>
    <property type="molecule type" value="Genomic_DNA"/>
</dbReference>
<comment type="caution">
    <text evidence="7">The sequence shown here is derived from an EMBL/GenBank/DDBJ whole genome shotgun (WGS) entry which is preliminary data.</text>
</comment>
<evidence type="ECO:0000313" key="7">
    <source>
        <dbReference type="EMBL" id="MPN00649.1"/>
    </source>
</evidence>
<keyword evidence="2 5" id="KW-0812">Transmembrane</keyword>
<dbReference type="InterPro" id="IPR000515">
    <property type="entry name" value="MetI-like"/>
</dbReference>
<dbReference type="InterPro" id="IPR035906">
    <property type="entry name" value="MetI-like_sf"/>
</dbReference>
<keyword evidence="4 5" id="KW-0472">Membrane</keyword>
<reference evidence="7" key="1">
    <citation type="submission" date="2019-08" db="EMBL/GenBank/DDBJ databases">
        <authorList>
            <person name="Kucharzyk K."/>
            <person name="Murdoch R.W."/>
            <person name="Higgins S."/>
            <person name="Loffler F."/>
        </authorList>
    </citation>
    <scope>NUCLEOTIDE SEQUENCE</scope>
</reference>
<keyword evidence="3 5" id="KW-1133">Transmembrane helix</keyword>
<evidence type="ECO:0000259" key="6">
    <source>
        <dbReference type="PROSITE" id="PS50928"/>
    </source>
</evidence>
<dbReference type="PROSITE" id="PS50928">
    <property type="entry name" value="ABC_TM1"/>
    <property type="match status" value="1"/>
</dbReference>
<feature type="domain" description="ABC transmembrane type-1" evidence="6">
    <location>
        <begin position="1"/>
        <end position="91"/>
    </location>
</feature>
<dbReference type="GO" id="GO:0016020">
    <property type="term" value="C:membrane"/>
    <property type="evidence" value="ECO:0007669"/>
    <property type="project" value="UniProtKB-SubCell"/>
</dbReference>
<accession>A0A645EHM3</accession>
<evidence type="ECO:0000256" key="5">
    <source>
        <dbReference type="SAM" id="Phobius"/>
    </source>
</evidence>